<dbReference type="EMBL" id="VSSQ01077153">
    <property type="protein sequence ID" value="MPN27313.1"/>
    <property type="molecule type" value="Genomic_DNA"/>
</dbReference>
<evidence type="ECO:0000256" key="1">
    <source>
        <dbReference type="SAM" id="MobiDB-lite"/>
    </source>
</evidence>
<sequence>MRDTVQGYSSVSQRSSRLSIPEGTSTPVLFPMWQITTIKEGKPYTFAINGQTGKLTTNIPYSKGKFFGWTLGIAAGVAAAAFAGLTILYKTGVL</sequence>
<accession>A0A645GUJ1</accession>
<feature type="region of interest" description="Disordered" evidence="1">
    <location>
        <begin position="1"/>
        <end position="22"/>
    </location>
</feature>
<protein>
    <recommendedName>
        <fullName evidence="4">ResB-like domain-containing protein</fullName>
    </recommendedName>
</protein>
<reference evidence="3" key="1">
    <citation type="submission" date="2019-08" db="EMBL/GenBank/DDBJ databases">
        <authorList>
            <person name="Kucharzyk K."/>
            <person name="Murdoch R.W."/>
            <person name="Higgins S."/>
            <person name="Loffler F."/>
        </authorList>
    </citation>
    <scope>NUCLEOTIDE SEQUENCE</scope>
</reference>
<evidence type="ECO:0000313" key="3">
    <source>
        <dbReference type="EMBL" id="MPN27313.1"/>
    </source>
</evidence>
<keyword evidence="2" id="KW-0812">Transmembrane</keyword>
<feature type="compositionally biased region" description="Low complexity" evidence="1">
    <location>
        <begin position="9"/>
        <end position="19"/>
    </location>
</feature>
<gene>
    <name evidence="3" type="ORF">SDC9_174744</name>
</gene>
<keyword evidence="2" id="KW-1133">Transmembrane helix</keyword>
<evidence type="ECO:0000256" key="2">
    <source>
        <dbReference type="SAM" id="Phobius"/>
    </source>
</evidence>
<evidence type="ECO:0008006" key="4">
    <source>
        <dbReference type="Google" id="ProtNLM"/>
    </source>
</evidence>
<organism evidence="3">
    <name type="scientific">bioreactor metagenome</name>
    <dbReference type="NCBI Taxonomy" id="1076179"/>
    <lineage>
        <taxon>unclassified sequences</taxon>
        <taxon>metagenomes</taxon>
        <taxon>ecological metagenomes</taxon>
    </lineage>
</organism>
<dbReference type="AlphaFoldDB" id="A0A645GUJ1"/>
<name>A0A645GUJ1_9ZZZZ</name>
<proteinExistence type="predicted"/>
<keyword evidence="2" id="KW-0472">Membrane</keyword>
<comment type="caution">
    <text evidence="3">The sequence shown here is derived from an EMBL/GenBank/DDBJ whole genome shotgun (WGS) entry which is preliminary data.</text>
</comment>
<feature type="transmembrane region" description="Helical" evidence="2">
    <location>
        <begin position="66"/>
        <end position="89"/>
    </location>
</feature>